<keyword evidence="5" id="KW-0812">Transmembrane</keyword>
<dbReference type="InterPro" id="IPR007221">
    <property type="entry name" value="MreC"/>
</dbReference>
<keyword evidence="5" id="KW-1133">Transmembrane helix</keyword>
<organism evidence="7 8">
    <name type="scientific">Rufibacter quisquiliarum</name>
    <dbReference type="NCBI Taxonomy" id="1549639"/>
    <lineage>
        <taxon>Bacteria</taxon>
        <taxon>Pseudomonadati</taxon>
        <taxon>Bacteroidota</taxon>
        <taxon>Cytophagia</taxon>
        <taxon>Cytophagales</taxon>
        <taxon>Hymenobacteraceae</taxon>
        <taxon>Rufibacter</taxon>
    </lineage>
</organism>
<comment type="caution">
    <text evidence="7">The sequence shown here is derived from an EMBL/GenBank/DDBJ whole genome shotgun (WGS) entry which is preliminary data.</text>
</comment>
<dbReference type="Gene3D" id="2.40.10.350">
    <property type="entry name" value="Rod shape-determining protein MreC, domain 2"/>
    <property type="match status" value="1"/>
</dbReference>
<evidence type="ECO:0000256" key="4">
    <source>
        <dbReference type="ARBA" id="ARBA00032089"/>
    </source>
</evidence>
<dbReference type="NCBIfam" id="NF010532">
    <property type="entry name" value="PRK13922.9-3"/>
    <property type="match status" value="1"/>
</dbReference>
<dbReference type="GO" id="GO:0008360">
    <property type="term" value="P:regulation of cell shape"/>
    <property type="evidence" value="ECO:0007669"/>
    <property type="project" value="UniProtKB-KW"/>
</dbReference>
<name>A0A839GHN9_9BACT</name>
<dbReference type="PANTHER" id="PTHR34138">
    <property type="entry name" value="CELL SHAPE-DETERMINING PROTEIN MREC"/>
    <property type="match status" value="1"/>
</dbReference>
<protein>
    <recommendedName>
        <fullName evidence="2">Cell shape-determining protein MreC</fullName>
    </recommendedName>
    <alternativeName>
        <fullName evidence="4">Cell shape protein MreC</fullName>
    </alternativeName>
</protein>
<evidence type="ECO:0000313" key="7">
    <source>
        <dbReference type="EMBL" id="MBA9078120.1"/>
    </source>
</evidence>
<keyword evidence="5" id="KW-0472">Membrane</keyword>
<comment type="similarity">
    <text evidence="1">Belongs to the MreC family.</text>
</comment>
<gene>
    <name evidence="7" type="ORF">FHS90_002844</name>
</gene>
<keyword evidence="3" id="KW-0133">Cell shape</keyword>
<keyword evidence="8" id="KW-1185">Reference proteome</keyword>
<dbReference type="Gene3D" id="2.40.10.340">
    <property type="entry name" value="Rod shape-determining protein MreC, domain 1"/>
    <property type="match status" value="1"/>
</dbReference>
<dbReference type="NCBIfam" id="TIGR00219">
    <property type="entry name" value="mreC"/>
    <property type="match status" value="1"/>
</dbReference>
<dbReference type="AlphaFoldDB" id="A0A839GHN9"/>
<dbReference type="PANTHER" id="PTHR34138:SF1">
    <property type="entry name" value="CELL SHAPE-DETERMINING PROTEIN MREC"/>
    <property type="match status" value="1"/>
</dbReference>
<feature type="transmembrane region" description="Helical" evidence="5">
    <location>
        <begin position="7"/>
        <end position="29"/>
    </location>
</feature>
<evidence type="ECO:0000313" key="8">
    <source>
        <dbReference type="Proteomes" id="UP000563094"/>
    </source>
</evidence>
<dbReference type="GO" id="GO:0005886">
    <property type="term" value="C:plasma membrane"/>
    <property type="evidence" value="ECO:0007669"/>
    <property type="project" value="TreeGrafter"/>
</dbReference>
<evidence type="ECO:0000256" key="5">
    <source>
        <dbReference type="SAM" id="Phobius"/>
    </source>
</evidence>
<accession>A0A839GHN9</accession>
<evidence type="ECO:0000259" key="6">
    <source>
        <dbReference type="Pfam" id="PF04085"/>
    </source>
</evidence>
<dbReference type="EMBL" id="JACJIQ010000011">
    <property type="protein sequence ID" value="MBA9078120.1"/>
    <property type="molecule type" value="Genomic_DNA"/>
</dbReference>
<dbReference type="Proteomes" id="UP000563094">
    <property type="component" value="Unassembled WGS sequence"/>
</dbReference>
<dbReference type="InterPro" id="IPR042177">
    <property type="entry name" value="Cell/Rod_1"/>
</dbReference>
<reference evidence="7 8" key="1">
    <citation type="submission" date="2020-08" db="EMBL/GenBank/DDBJ databases">
        <title>Genomic Encyclopedia of Type Strains, Phase IV (KMG-IV): sequencing the most valuable type-strain genomes for metagenomic binning, comparative biology and taxonomic classification.</title>
        <authorList>
            <person name="Goeker M."/>
        </authorList>
    </citation>
    <scope>NUCLEOTIDE SEQUENCE [LARGE SCALE GENOMIC DNA]</scope>
    <source>
        <strain evidence="7 8">DSM 29854</strain>
    </source>
</reference>
<proteinExistence type="inferred from homology"/>
<dbReference type="InterPro" id="IPR042175">
    <property type="entry name" value="Cell/Rod_MreC_2"/>
</dbReference>
<sequence>MRKLFQFIFRIRAFLLFLLLEGVSLYLLYRSNTYHNAAFYQSSNYYVGRVLEFQSEVSEYFKLTDVNKTLAAENARLRARLTDLQEQQQDDSLGLVRDSVFQVADTSLLAGDSLGQGVPDNAVYTYRPARVINNSVRRLNNHLTLNIGAEAGVSAGMGVITSTGVVGRVKAVSRHYATVTSLLHSQTLISVRLKRNRSLGSIKWDTRDPETASLHYIPLSERVFKGDSVVTSGSGGIYPPGIMIGRVISVKKELDKSFYTIKVKLSVDFDKLAYVYVVENKRKLEMDSLQIRSGVTEEDE</sequence>
<evidence type="ECO:0000256" key="2">
    <source>
        <dbReference type="ARBA" id="ARBA00013855"/>
    </source>
</evidence>
<dbReference type="RefSeq" id="WP_182513425.1">
    <property type="nucleotide sequence ID" value="NZ_JACJIQ010000011.1"/>
</dbReference>
<dbReference type="InterPro" id="IPR055342">
    <property type="entry name" value="MreC_beta-barrel_core"/>
</dbReference>
<evidence type="ECO:0000256" key="1">
    <source>
        <dbReference type="ARBA" id="ARBA00009369"/>
    </source>
</evidence>
<evidence type="ECO:0000256" key="3">
    <source>
        <dbReference type="ARBA" id="ARBA00022960"/>
    </source>
</evidence>
<dbReference type="Pfam" id="PF04085">
    <property type="entry name" value="MreC"/>
    <property type="match status" value="1"/>
</dbReference>
<feature type="domain" description="Rod shape-determining protein MreC beta-barrel core" evidence="6">
    <location>
        <begin position="131"/>
        <end position="279"/>
    </location>
</feature>